<dbReference type="EMBL" id="FXUG01000011">
    <property type="protein sequence ID" value="SMP68170.1"/>
    <property type="molecule type" value="Genomic_DNA"/>
</dbReference>
<proteinExistence type="predicted"/>
<gene>
    <name evidence="2" type="ORF">SAMN06265222_11111</name>
</gene>
<protein>
    <recommendedName>
        <fullName evidence="4">Secreted protein</fullName>
    </recommendedName>
</protein>
<keyword evidence="1" id="KW-0732">Signal</keyword>
<evidence type="ECO:0008006" key="4">
    <source>
        <dbReference type="Google" id="ProtNLM"/>
    </source>
</evidence>
<organism evidence="2 3">
    <name type="scientific">Neorhodopirellula lusitana</name>
    <dbReference type="NCBI Taxonomy" id="445327"/>
    <lineage>
        <taxon>Bacteria</taxon>
        <taxon>Pseudomonadati</taxon>
        <taxon>Planctomycetota</taxon>
        <taxon>Planctomycetia</taxon>
        <taxon>Pirellulales</taxon>
        <taxon>Pirellulaceae</taxon>
        <taxon>Neorhodopirellula</taxon>
    </lineage>
</organism>
<name>A0ABY1QEG7_9BACT</name>
<sequence>MTRQFIAIATTLTLLLAGTSHADTAATEDATTVVSVFDLGKLVVPAKFKKAVAKSRIIQHEFAVKEGEGDDAPTARLTMMPAGGGVDANISRWKGQFSGDNKKAGKTEASDSGTWKVHTVKVSGQYTETMGGGPFSGGRKVKRDDYAMLGAILVEPKGRQYFVKMIGPASVIEANEKAFKEMVKNVGN</sequence>
<keyword evidence="3" id="KW-1185">Reference proteome</keyword>
<comment type="caution">
    <text evidence="2">The sequence shown here is derived from an EMBL/GenBank/DDBJ whole genome shotgun (WGS) entry which is preliminary data.</text>
</comment>
<feature type="chain" id="PRO_5045856786" description="Secreted protein" evidence="1">
    <location>
        <begin position="23"/>
        <end position="188"/>
    </location>
</feature>
<evidence type="ECO:0000256" key="1">
    <source>
        <dbReference type="SAM" id="SignalP"/>
    </source>
</evidence>
<evidence type="ECO:0000313" key="2">
    <source>
        <dbReference type="EMBL" id="SMP68170.1"/>
    </source>
</evidence>
<accession>A0ABY1QEG7</accession>
<dbReference type="RefSeq" id="WP_283433988.1">
    <property type="nucleotide sequence ID" value="NZ_FXUG01000011.1"/>
</dbReference>
<dbReference type="Proteomes" id="UP001158067">
    <property type="component" value="Unassembled WGS sequence"/>
</dbReference>
<evidence type="ECO:0000313" key="3">
    <source>
        <dbReference type="Proteomes" id="UP001158067"/>
    </source>
</evidence>
<feature type="signal peptide" evidence="1">
    <location>
        <begin position="1"/>
        <end position="22"/>
    </location>
</feature>
<reference evidence="2 3" key="1">
    <citation type="submission" date="2017-05" db="EMBL/GenBank/DDBJ databases">
        <authorList>
            <person name="Varghese N."/>
            <person name="Submissions S."/>
        </authorList>
    </citation>
    <scope>NUCLEOTIDE SEQUENCE [LARGE SCALE GENOMIC DNA]</scope>
    <source>
        <strain evidence="2 3">DSM 25457</strain>
    </source>
</reference>